<evidence type="ECO:0000256" key="2">
    <source>
        <dbReference type="ARBA" id="ARBA00012438"/>
    </source>
</evidence>
<evidence type="ECO:0000256" key="3">
    <source>
        <dbReference type="ARBA" id="ARBA00022553"/>
    </source>
</evidence>
<dbReference type="PANTHER" id="PTHR43065">
    <property type="entry name" value="SENSOR HISTIDINE KINASE"/>
    <property type="match status" value="1"/>
</dbReference>
<dbReference type="PROSITE" id="PS50110">
    <property type="entry name" value="RESPONSE_REGULATORY"/>
    <property type="match status" value="1"/>
</dbReference>
<keyword evidence="3 9" id="KW-0597">Phosphoprotein</keyword>
<evidence type="ECO:0000259" key="11">
    <source>
        <dbReference type="PROSITE" id="PS50110"/>
    </source>
</evidence>
<dbReference type="InterPro" id="IPR036890">
    <property type="entry name" value="HATPase_C_sf"/>
</dbReference>
<evidence type="ECO:0000256" key="4">
    <source>
        <dbReference type="ARBA" id="ARBA00022679"/>
    </source>
</evidence>
<feature type="domain" description="Response regulatory" evidence="11">
    <location>
        <begin position="3"/>
        <end position="117"/>
    </location>
</feature>
<dbReference type="SMART" id="SM00065">
    <property type="entry name" value="GAF"/>
    <property type="match status" value="1"/>
</dbReference>
<evidence type="ECO:0000313" key="12">
    <source>
        <dbReference type="EMBL" id="EDY16981.1"/>
    </source>
</evidence>
<dbReference type="Gene3D" id="3.40.50.2300">
    <property type="match status" value="1"/>
</dbReference>
<dbReference type="Pfam" id="PF02518">
    <property type="entry name" value="HATPase_c"/>
    <property type="match status" value="1"/>
</dbReference>
<keyword evidence="6 12" id="KW-0418">Kinase</keyword>
<dbReference type="InterPro" id="IPR003594">
    <property type="entry name" value="HATPase_dom"/>
</dbReference>
<gene>
    <name evidence="12" type="ORF">CfE428DRAFT_5468</name>
</gene>
<dbReference type="Gene3D" id="3.30.450.40">
    <property type="match status" value="1"/>
</dbReference>
<comment type="caution">
    <text evidence="12">The sequence shown here is derived from an EMBL/GenBank/DDBJ whole genome shotgun (WGS) entry which is preliminary data.</text>
</comment>
<dbReference type="eggNOG" id="COG5000">
    <property type="taxonomic scope" value="Bacteria"/>
</dbReference>
<dbReference type="InterPro" id="IPR011006">
    <property type="entry name" value="CheY-like_superfamily"/>
</dbReference>
<evidence type="ECO:0000256" key="8">
    <source>
        <dbReference type="ARBA" id="ARBA00023012"/>
    </source>
</evidence>
<evidence type="ECO:0000259" key="10">
    <source>
        <dbReference type="PROSITE" id="PS50109"/>
    </source>
</evidence>
<dbReference type="InterPro" id="IPR003018">
    <property type="entry name" value="GAF"/>
</dbReference>
<keyword evidence="4" id="KW-0808">Transferase</keyword>
<evidence type="ECO:0000256" key="7">
    <source>
        <dbReference type="ARBA" id="ARBA00022840"/>
    </source>
</evidence>
<name>B4D978_9BACT</name>
<accession>B4D978</accession>
<dbReference type="InterPro" id="IPR036097">
    <property type="entry name" value="HisK_dim/P_sf"/>
</dbReference>
<reference evidence="12 13" key="1">
    <citation type="journal article" date="2011" name="J. Bacteriol.">
        <title>Genome sequence of Chthoniobacter flavus Ellin428, an aerobic heterotrophic soil bacterium.</title>
        <authorList>
            <person name="Kant R."/>
            <person name="van Passel M.W."/>
            <person name="Palva A."/>
            <person name="Lucas S."/>
            <person name="Lapidus A."/>
            <person name="Glavina Del Rio T."/>
            <person name="Dalin E."/>
            <person name="Tice H."/>
            <person name="Bruce D."/>
            <person name="Goodwin L."/>
            <person name="Pitluck S."/>
            <person name="Larimer F.W."/>
            <person name="Land M.L."/>
            <person name="Hauser L."/>
            <person name="Sangwan P."/>
            <person name="de Vos W.M."/>
            <person name="Janssen P.H."/>
            <person name="Smidt H."/>
        </authorList>
    </citation>
    <scope>NUCLEOTIDE SEQUENCE [LARGE SCALE GENOMIC DNA]</scope>
    <source>
        <strain evidence="12 13">Ellin428</strain>
    </source>
</reference>
<evidence type="ECO:0000256" key="6">
    <source>
        <dbReference type="ARBA" id="ARBA00022777"/>
    </source>
</evidence>
<proteinExistence type="predicted"/>
<dbReference type="EMBL" id="ABVL01000025">
    <property type="protein sequence ID" value="EDY16981.1"/>
    <property type="molecule type" value="Genomic_DNA"/>
</dbReference>
<dbReference type="PRINTS" id="PR00344">
    <property type="entry name" value="BCTRLSENSOR"/>
</dbReference>
<dbReference type="CDD" id="cd00082">
    <property type="entry name" value="HisKA"/>
    <property type="match status" value="1"/>
</dbReference>
<dbReference type="InterPro" id="IPR001789">
    <property type="entry name" value="Sig_transdc_resp-reg_receiver"/>
</dbReference>
<dbReference type="EC" id="2.7.13.3" evidence="2"/>
<dbReference type="Proteomes" id="UP000005824">
    <property type="component" value="Unassembled WGS sequence"/>
</dbReference>
<organism evidence="12 13">
    <name type="scientific">Chthoniobacter flavus Ellin428</name>
    <dbReference type="NCBI Taxonomy" id="497964"/>
    <lineage>
        <taxon>Bacteria</taxon>
        <taxon>Pseudomonadati</taxon>
        <taxon>Verrucomicrobiota</taxon>
        <taxon>Spartobacteria</taxon>
        <taxon>Chthoniobacterales</taxon>
        <taxon>Chthoniobacteraceae</taxon>
        <taxon>Chthoniobacter</taxon>
    </lineage>
</organism>
<keyword evidence="7" id="KW-0067">ATP-binding</keyword>
<dbReference type="RefSeq" id="WP_006982789.1">
    <property type="nucleotide sequence ID" value="NZ_ABVL01000025.1"/>
</dbReference>
<dbReference type="GO" id="GO:0000155">
    <property type="term" value="F:phosphorelay sensor kinase activity"/>
    <property type="evidence" value="ECO:0007669"/>
    <property type="project" value="InterPro"/>
</dbReference>
<evidence type="ECO:0000313" key="13">
    <source>
        <dbReference type="Proteomes" id="UP000005824"/>
    </source>
</evidence>
<dbReference type="Gene3D" id="1.10.287.130">
    <property type="match status" value="1"/>
</dbReference>
<dbReference type="PANTHER" id="PTHR43065:SF10">
    <property type="entry name" value="PEROXIDE STRESS-ACTIVATED HISTIDINE KINASE MAK3"/>
    <property type="match status" value="1"/>
</dbReference>
<dbReference type="InParanoid" id="B4D978"/>
<dbReference type="PROSITE" id="PS50109">
    <property type="entry name" value="HIS_KIN"/>
    <property type="match status" value="1"/>
</dbReference>
<evidence type="ECO:0000256" key="5">
    <source>
        <dbReference type="ARBA" id="ARBA00022741"/>
    </source>
</evidence>
<sequence length="670" mass="73782">MRTLLVITRQASLAHAVQTVLDPVKFQLITKEAIGEAEFLLSRGAIDAVILDAELTDARAIRLIEEVKSFAPGCPILMYAGEKQWEWEEDAYLLGVEHVLGKPVRGRLLNVLLDRLFPRHESPATIVPAGPAAIETVSLRPYVDPVRALEALRRFSGVLTHSLDAAALLKQFLLLLREIIGVNRAVIFLRKPSGLLGDGPLAQDDRWLRSACAIGHDQSVLQHFALSLGAGIGGYLHRQGRILRASSSEAHNSREISREFQLLGAQVAIPILDRESLLGVVVFDERLTGESYANEELALIFHMLEEVGLAIRNTWLHDQLVGNHDMIADILGHLGSGCVVIGANLNTLHANIAACEYFLTENQHKARLEFSDLPQELGSRVFTVIKSGEASPPFRYDKLSNAAGRVFRVSILPFRTASSTGSNAALLIIEDVTEHERAQRLEIEASNLRLVKSMAEHLAHEIGNSLVPLSTHQQLLKESITDPEFQESLSAVLAAGVKRISRLSNQMVFLAREWQGEFRESVQISDLIVEAFHEAHTFHPGKKLAQLQFNKDISPWKVTGDHKALRHAFSEIILNALQANPEDPNVAVHLSENPAGVPELQVEVRDSGTGFEPEAAQRAPEPFFSTRTVGLGLGLTVSRKIIESHHGKIEIPTPRKGEPGVVRISLPLQN</sequence>
<dbReference type="InterPro" id="IPR005467">
    <property type="entry name" value="His_kinase_dom"/>
</dbReference>
<protein>
    <recommendedName>
        <fullName evidence="2">histidine kinase</fullName>
        <ecNumber evidence="2">2.7.13.3</ecNumber>
    </recommendedName>
</protein>
<dbReference type="InterPro" id="IPR003661">
    <property type="entry name" value="HisK_dim/P_dom"/>
</dbReference>
<dbReference type="SMART" id="SM00387">
    <property type="entry name" value="HATPase_c"/>
    <property type="match status" value="1"/>
</dbReference>
<keyword evidence="13" id="KW-1185">Reference proteome</keyword>
<keyword evidence="5" id="KW-0547">Nucleotide-binding</keyword>
<dbReference type="GO" id="GO:0005524">
    <property type="term" value="F:ATP binding"/>
    <property type="evidence" value="ECO:0007669"/>
    <property type="project" value="UniProtKB-KW"/>
</dbReference>
<dbReference type="Pfam" id="PF01590">
    <property type="entry name" value="GAF"/>
    <property type="match status" value="1"/>
</dbReference>
<feature type="domain" description="Histidine kinase" evidence="10">
    <location>
        <begin position="457"/>
        <end position="670"/>
    </location>
</feature>
<comment type="catalytic activity">
    <reaction evidence="1">
        <text>ATP + protein L-histidine = ADP + protein N-phospho-L-histidine.</text>
        <dbReference type="EC" id="2.7.13.3"/>
    </reaction>
</comment>
<dbReference type="AlphaFoldDB" id="B4D978"/>
<feature type="modified residue" description="4-aspartylphosphate" evidence="9">
    <location>
        <position position="52"/>
    </location>
</feature>
<dbReference type="STRING" id="497964.CfE428DRAFT_5468"/>
<dbReference type="SUPFAM" id="SSF55874">
    <property type="entry name" value="ATPase domain of HSP90 chaperone/DNA topoisomerase II/histidine kinase"/>
    <property type="match status" value="1"/>
</dbReference>
<dbReference type="InterPro" id="IPR029016">
    <property type="entry name" value="GAF-like_dom_sf"/>
</dbReference>
<dbReference type="SUPFAM" id="SSF55781">
    <property type="entry name" value="GAF domain-like"/>
    <property type="match status" value="1"/>
</dbReference>
<dbReference type="Gene3D" id="3.30.565.10">
    <property type="entry name" value="Histidine kinase-like ATPase, C-terminal domain"/>
    <property type="match status" value="1"/>
</dbReference>
<dbReference type="InterPro" id="IPR004358">
    <property type="entry name" value="Sig_transdc_His_kin-like_C"/>
</dbReference>
<dbReference type="SUPFAM" id="SSF52172">
    <property type="entry name" value="CheY-like"/>
    <property type="match status" value="1"/>
</dbReference>
<dbReference type="SUPFAM" id="SSF47384">
    <property type="entry name" value="Homodimeric domain of signal transducing histidine kinase"/>
    <property type="match status" value="1"/>
</dbReference>
<evidence type="ECO:0000256" key="9">
    <source>
        <dbReference type="PROSITE-ProRule" id="PRU00169"/>
    </source>
</evidence>
<evidence type="ECO:0000256" key="1">
    <source>
        <dbReference type="ARBA" id="ARBA00000085"/>
    </source>
</evidence>
<keyword evidence="8" id="KW-0902">Two-component regulatory system</keyword>